<dbReference type="InterPro" id="IPR028995">
    <property type="entry name" value="Glyco_hydro_57/38_cen_sf"/>
</dbReference>
<keyword evidence="1" id="KW-0479">Metal-binding</keyword>
<sequence length="342" mass="38433">MKGLERASSALLQHTRQMSTLALTSWSNKISEQIETLERAVGLMQHHDALTGTSSLAVTQDYNYRMTKGWDMAEQVLNSALNTISQNIKNNTNQQPPWVICRNINESECLFTKSNNTYIITVYNGNSQNLNTLVKVPLYQDITNVNLTDDKETPVEYQIVPVFNNSGQLDNPNMSTKEIWFLASAGPLGFQTYYVTLPSVAKGSTYERYSKNLDASTNSISNGLIQLDFDSQGRLSTFHDLKTGKNYPLTQEFAYYHGHNDRYNQQGTNTTITLNPMEIKTYQLTNLPVNKNPQSSTIPTSTLGTTNSVGKTSTTSSLGNHKSVNNMLLFLILIFYNFVRIF</sequence>
<dbReference type="PANTHER" id="PTHR11607">
    <property type="entry name" value="ALPHA-MANNOSIDASE"/>
    <property type="match status" value="1"/>
</dbReference>
<dbReference type="SUPFAM" id="SSF88688">
    <property type="entry name" value="Families 57/38 glycoside transferase middle domain"/>
    <property type="match status" value="1"/>
</dbReference>
<dbReference type="Pfam" id="PF09261">
    <property type="entry name" value="Alpha-mann_mid"/>
    <property type="match status" value="1"/>
</dbReference>
<evidence type="ECO:0000313" key="5">
    <source>
        <dbReference type="Proteomes" id="UP000887540"/>
    </source>
</evidence>
<dbReference type="SMART" id="SM00872">
    <property type="entry name" value="Alpha-mann_mid"/>
    <property type="match status" value="1"/>
</dbReference>
<dbReference type="GO" id="GO:0004559">
    <property type="term" value="F:alpha-mannosidase activity"/>
    <property type="evidence" value="ECO:0007669"/>
    <property type="project" value="InterPro"/>
</dbReference>
<dbReference type="GO" id="GO:0006013">
    <property type="term" value="P:mannose metabolic process"/>
    <property type="evidence" value="ECO:0007669"/>
    <property type="project" value="InterPro"/>
</dbReference>
<dbReference type="InterPro" id="IPR011013">
    <property type="entry name" value="Gal_mutarotase_sf_dom"/>
</dbReference>
<keyword evidence="5" id="KW-1185">Reference proteome</keyword>
<dbReference type="SUPFAM" id="SSF74650">
    <property type="entry name" value="Galactose mutarotase-like"/>
    <property type="match status" value="1"/>
</dbReference>
<dbReference type="GO" id="GO:0005764">
    <property type="term" value="C:lysosome"/>
    <property type="evidence" value="ECO:0007669"/>
    <property type="project" value="TreeGrafter"/>
</dbReference>
<name>A0A914DJT6_9BILA</name>
<evidence type="ECO:0000256" key="1">
    <source>
        <dbReference type="ARBA" id="ARBA00022723"/>
    </source>
</evidence>
<keyword evidence="2" id="KW-0378">Hydrolase</keyword>
<dbReference type="Proteomes" id="UP000887540">
    <property type="component" value="Unplaced"/>
</dbReference>
<evidence type="ECO:0000256" key="2">
    <source>
        <dbReference type="ARBA" id="ARBA00022801"/>
    </source>
</evidence>
<organism evidence="5 6">
    <name type="scientific">Acrobeloides nanus</name>
    <dbReference type="NCBI Taxonomy" id="290746"/>
    <lineage>
        <taxon>Eukaryota</taxon>
        <taxon>Metazoa</taxon>
        <taxon>Ecdysozoa</taxon>
        <taxon>Nematoda</taxon>
        <taxon>Chromadorea</taxon>
        <taxon>Rhabditida</taxon>
        <taxon>Tylenchina</taxon>
        <taxon>Cephalobomorpha</taxon>
        <taxon>Cephaloboidea</taxon>
        <taxon>Cephalobidae</taxon>
        <taxon>Acrobeloides</taxon>
    </lineage>
</organism>
<dbReference type="Gene3D" id="2.60.40.1180">
    <property type="entry name" value="Golgi alpha-mannosidase II"/>
    <property type="match status" value="1"/>
</dbReference>
<feature type="domain" description="Glycoside hydrolase family 38 central" evidence="4">
    <location>
        <begin position="1"/>
        <end position="66"/>
    </location>
</feature>
<reference evidence="6" key="1">
    <citation type="submission" date="2022-11" db="UniProtKB">
        <authorList>
            <consortium name="WormBaseParasite"/>
        </authorList>
    </citation>
    <scope>IDENTIFICATION</scope>
</reference>
<protein>
    <submittedName>
        <fullName evidence="6">Glycoside hydrolase family 38 central domain-containing protein</fullName>
    </submittedName>
</protein>
<dbReference type="PANTHER" id="PTHR11607:SF3">
    <property type="entry name" value="LYSOSOMAL ALPHA-MANNOSIDASE"/>
    <property type="match status" value="1"/>
</dbReference>
<accession>A0A914DJT6</accession>
<dbReference type="Gene3D" id="1.20.1270.50">
    <property type="entry name" value="Glycoside hydrolase family 38, central domain"/>
    <property type="match status" value="1"/>
</dbReference>
<dbReference type="InterPro" id="IPR013780">
    <property type="entry name" value="Glyco_hydro_b"/>
</dbReference>
<evidence type="ECO:0000259" key="4">
    <source>
        <dbReference type="SMART" id="SM00872"/>
    </source>
</evidence>
<dbReference type="WBParaSite" id="ACRNAN_scaffold283.g24753.t1">
    <property type="protein sequence ID" value="ACRNAN_scaffold283.g24753.t1"/>
    <property type="gene ID" value="ACRNAN_scaffold283.g24753"/>
</dbReference>
<dbReference type="FunFam" id="1.20.1270.50:FF:000003">
    <property type="entry name" value="Alpha-mannosidase"/>
    <property type="match status" value="1"/>
</dbReference>
<dbReference type="InterPro" id="IPR050843">
    <property type="entry name" value="Glycosyl_Hydrlase_38"/>
</dbReference>
<evidence type="ECO:0000256" key="3">
    <source>
        <dbReference type="SAM" id="MobiDB-lite"/>
    </source>
</evidence>
<dbReference type="AlphaFoldDB" id="A0A914DJT6"/>
<evidence type="ECO:0000313" key="6">
    <source>
        <dbReference type="WBParaSite" id="ACRNAN_scaffold283.g24753.t1"/>
    </source>
</evidence>
<dbReference type="InterPro" id="IPR037094">
    <property type="entry name" value="Glyco_hydro_38_cen_sf"/>
</dbReference>
<dbReference type="GO" id="GO:0046872">
    <property type="term" value="F:metal ion binding"/>
    <property type="evidence" value="ECO:0007669"/>
    <property type="project" value="UniProtKB-KW"/>
</dbReference>
<feature type="region of interest" description="Disordered" evidence="3">
    <location>
        <begin position="290"/>
        <end position="316"/>
    </location>
</feature>
<proteinExistence type="predicted"/>
<dbReference type="InterPro" id="IPR015341">
    <property type="entry name" value="Glyco_hydro_38_cen"/>
</dbReference>
<dbReference type="GO" id="GO:0030246">
    <property type="term" value="F:carbohydrate binding"/>
    <property type="evidence" value="ECO:0007669"/>
    <property type="project" value="InterPro"/>
</dbReference>